<evidence type="ECO:0000256" key="4">
    <source>
        <dbReference type="ARBA" id="ARBA00023136"/>
    </source>
</evidence>
<feature type="transmembrane region" description="Helical" evidence="6">
    <location>
        <begin position="182"/>
        <end position="204"/>
    </location>
</feature>
<dbReference type="PANTHER" id="PTHR20855:SF115">
    <property type="entry name" value="HEPTAHELICAL TRANSMEMBRANE PROTEIN 1"/>
    <property type="match status" value="1"/>
</dbReference>
<name>A0AAN8W329_9MAGN</name>
<dbReference type="Pfam" id="PF03006">
    <property type="entry name" value="HlyIII"/>
    <property type="match status" value="1"/>
</dbReference>
<comment type="caution">
    <text evidence="7">The sequence shown here is derived from an EMBL/GenBank/DDBJ whole genome shotgun (WGS) entry which is preliminary data.</text>
</comment>
<feature type="transmembrane region" description="Helical" evidence="6">
    <location>
        <begin position="216"/>
        <end position="236"/>
    </location>
</feature>
<evidence type="ECO:0000256" key="1">
    <source>
        <dbReference type="ARBA" id="ARBA00004141"/>
    </source>
</evidence>
<accession>A0AAN8W329</accession>
<organism evidence="7 8">
    <name type="scientific">Dillenia turbinata</name>
    <dbReference type="NCBI Taxonomy" id="194707"/>
    <lineage>
        <taxon>Eukaryota</taxon>
        <taxon>Viridiplantae</taxon>
        <taxon>Streptophyta</taxon>
        <taxon>Embryophyta</taxon>
        <taxon>Tracheophyta</taxon>
        <taxon>Spermatophyta</taxon>
        <taxon>Magnoliopsida</taxon>
        <taxon>eudicotyledons</taxon>
        <taxon>Gunneridae</taxon>
        <taxon>Pentapetalae</taxon>
        <taxon>Dilleniales</taxon>
        <taxon>Dilleniaceae</taxon>
        <taxon>Dillenia</taxon>
    </lineage>
</organism>
<keyword evidence="4 6" id="KW-0472">Membrane</keyword>
<keyword evidence="8" id="KW-1185">Reference proteome</keyword>
<feature type="binding site" evidence="5">
    <location>
        <position position="349"/>
    </location>
    <ligand>
        <name>Zn(2+)</name>
        <dbReference type="ChEBI" id="CHEBI:29105"/>
    </ligand>
</feature>
<dbReference type="AlphaFoldDB" id="A0AAN8W329"/>
<dbReference type="GO" id="GO:0038023">
    <property type="term" value="F:signaling receptor activity"/>
    <property type="evidence" value="ECO:0007669"/>
    <property type="project" value="TreeGrafter"/>
</dbReference>
<evidence type="ECO:0000256" key="5">
    <source>
        <dbReference type="PIRSR" id="PIRSR604254-1"/>
    </source>
</evidence>
<reference evidence="7 8" key="1">
    <citation type="submission" date="2023-12" db="EMBL/GenBank/DDBJ databases">
        <title>A high-quality genome assembly for Dillenia turbinata (Dilleniales).</title>
        <authorList>
            <person name="Chanderbali A."/>
        </authorList>
    </citation>
    <scope>NUCLEOTIDE SEQUENCE [LARGE SCALE GENOMIC DNA]</scope>
    <source>
        <strain evidence="7">LSX21</strain>
        <tissue evidence="7">Leaf</tissue>
    </source>
</reference>
<dbReference type="PANTHER" id="PTHR20855">
    <property type="entry name" value="ADIPOR/PROGESTIN RECEPTOR-RELATED"/>
    <property type="match status" value="1"/>
</dbReference>
<dbReference type="Proteomes" id="UP001370490">
    <property type="component" value="Unassembled WGS sequence"/>
</dbReference>
<dbReference type="GO" id="GO:0009744">
    <property type="term" value="P:response to sucrose"/>
    <property type="evidence" value="ECO:0007669"/>
    <property type="project" value="UniProtKB-ARBA"/>
</dbReference>
<feature type="binding site" evidence="5">
    <location>
        <position position="200"/>
    </location>
    <ligand>
        <name>Zn(2+)</name>
        <dbReference type="ChEBI" id="CHEBI:29105"/>
    </ligand>
</feature>
<keyword evidence="2 6" id="KW-0812">Transmembrane</keyword>
<evidence type="ECO:0000313" key="8">
    <source>
        <dbReference type="Proteomes" id="UP001370490"/>
    </source>
</evidence>
<keyword evidence="3 6" id="KW-1133">Transmembrane helix</keyword>
<dbReference type="InterPro" id="IPR004254">
    <property type="entry name" value="AdipoR/HlyIII-related"/>
</dbReference>
<feature type="transmembrane region" description="Helical" evidence="6">
    <location>
        <begin position="275"/>
        <end position="296"/>
    </location>
</feature>
<feature type="transmembrane region" description="Helical" evidence="6">
    <location>
        <begin position="308"/>
        <end position="326"/>
    </location>
</feature>
<keyword evidence="5" id="KW-0862">Zinc</keyword>
<feature type="transmembrane region" description="Helical" evidence="6">
    <location>
        <begin position="347"/>
        <end position="367"/>
    </location>
</feature>
<proteinExistence type="predicted"/>
<dbReference type="GO" id="GO:0016020">
    <property type="term" value="C:membrane"/>
    <property type="evidence" value="ECO:0007669"/>
    <property type="project" value="UniProtKB-SubCell"/>
</dbReference>
<evidence type="ECO:0000256" key="2">
    <source>
        <dbReference type="ARBA" id="ARBA00022692"/>
    </source>
</evidence>
<evidence type="ECO:0000313" key="7">
    <source>
        <dbReference type="EMBL" id="KAK6945155.1"/>
    </source>
</evidence>
<dbReference type="EMBL" id="JBAMMX010000003">
    <property type="protein sequence ID" value="KAK6945155.1"/>
    <property type="molecule type" value="Genomic_DNA"/>
</dbReference>
<keyword evidence="5" id="KW-0479">Metal-binding</keyword>
<comment type="subcellular location">
    <subcellularLocation>
        <location evidence="1">Membrane</location>
        <topology evidence="1">Multi-pass membrane protein</topology>
    </subcellularLocation>
</comment>
<evidence type="ECO:0000256" key="3">
    <source>
        <dbReference type="ARBA" id="ARBA00022989"/>
    </source>
</evidence>
<dbReference type="GO" id="GO:0009725">
    <property type="term" value="P:response to hormone"/>
    <property type="evidence" value="ECO:0007669"/>
    <property type="project" value="UniProtKB-ARBA"/>
</dbReference>
<feature type="binding site" evidence="5">
    <location>
        <position position="345"/>
    </location>
    <ligand>
        <name>Zn(2+)</name>
        <dbReference type="ChEBI" id="CHEBI:29105"/>
    </ligand>
</feature>
<gene>
    <name evidence="7" type="ORF">RJ641_026257</name>
</gene>
<dbReference type="GO" id="GO:0046872">
    <property type="term" value="F:metal ion binding"/>
    <property type="evidence" value="ECO:0007669"/>
    <property type="project" value="UniProtKB-KW"/>
</dbReference>
<protein>
    <submittedName>
        <fullName evidence="7">AdipoR/hemolysin-III-related</fullName>
    </submittedName>
</protein>
<evidence type="ECO:0000256" key="6">
    <source>
        <dbReference type="SAM" id="Phobius"/>
    </source>
</evidence>
<feature type="transmembrane region" description="Helical" evidence="6">
    <location>
        <begin position="99"/>
        <end position="120"/>
    </location>
</feature>
<sequence length="376" mass="43080">MQRERETLYPEEMAETSTTTTTQNLVFDENCVVLNNKKCKNSKKKKNRSQKKKTHYGLLSYHELPDYMKDNEFILNYYRVNWPLRHAFFSLFKWHNETLNVWTHLIGFVLFLGLTVANLMQVPQVADLFGKITWSYPASSEPNATHDTKDSVVGTRLTDLRQIASQEMVSGLPHLAAERWPFFVFLGGSMSCLLSSSICHLFSCHSHHLNIWLLRMDYVGIAVMIITSFFPPIYYIFQCDPIWQIIYLTGITAMGIFTIVTLLSPVLSSGKFRTFRALLFLAMGLFGLVPAIHAIVANWHEPRCPITLAFEAAMALAYITGTMFYVSRIPEKFKPGWFDLAGQSHQIFHVFVVIGALAHYCAALIFLEWRDHVGCK</sequence>
<feature type="transmembrane region" description="Helical" evidence="6">
    <location>
        <begin position="242"/>
        <end position="263"/>
    </location>
</feature>